<dbReference type="Gene3D" id="2.60.40.10">
    <property type="entry name" value="Immunoglobulins"/>
    <property type="match status" value="1"/>
</dbReference>
<name>A0A919TFC6_9ACTN</name>
<evidence type="ECO:0000313" key="2">
    <source>
        <dbReference type="EMBL" id="GIM94312.1"/>
    </source>
</evidence>
<feature type="compositionally biased region" description="Low complexity" evidence="1">
    <location>
        <begin position="33"/>
        <end position="48"/>
    </location>
</feature>
<sequence>MVTSKGSATPSPVASVVTATTSAFPTGFLPLPSTTASATPTPSPTCAPIGQTSPIQGADVAPGTTSAAVTFFNPGGTNLQEFRVTAISQDLAVGSQRDVGWTVVTPGTACTFQTVTITGLDPTTDYVFSVDAVWTKIGGKDGTSAKTVARSRVVRTA</sequence>
<dbReference type="EMBL" id="BOQN01000079">
    <property type="protein sequence ID" value="GIM94312.1"/>
    <property type="molecule type" value="Genomic_DNA"/>
</dbReference>
<proteinExistence type="predicted"/>
<feature type="region of interest" description="Disordered" evidence="1">
    <location>
        <begin position="33"/>
        <end position="61"/>
    </location>
</feature>
<reference evidence="2 3" key="1">
    <citation type="submission" date="2021-03" db="EMBL/GenBank/DDBJ databases">
        <title>Whole genome shotgun sequence of Actinoplanes toevensis NBRC 105298.</title>
        <authorList>
            <person name="Komaki H."/>
            <person name="Tamura T."/>
        </authorList>
    </citation>
    <scope>NUCLEOTIDE SEQUENCE [LARGE SCALE GENOMIC DNA]</scope>
    <source>
        <strain evidence="2 3">NBRC 105298</strain>
    </source>
</reference>
<dbReference type="InterPro" id="IPR013783">
    <property type="entry name" value="Ig-like_fold"/>
</dbReference>
<dbReference type="AlphaFoldDB" id="A0A919TFC6"/>
<organism evidence="2 3">
    <name type="scientific">Paractinoplanes toevensis</name>
    <dbReference type="NCBI Taxonomy" id="571911"/>
    <lineage>
        <taxon>Bacteria</taxon>
        <taxon>Bacillati</taxon>
        <taxon>Actinomycetota</taxon>
        <taxon>Actinomycetes</taxon>
        <taxon>Micromonosporales</taxon>
        <taxon>Micromonosporaceae</taxon>
        <taxon>Paractinoplanes</taxon>
    </lineage>
</organism>
<dbReference type="InterPro" id="IPR036116">
    <property type="entry name" value="FN3_sf"/>
</dbReference>
<evidence type="ECO:0000256" key="1">
    <source>
        <dbReference type="SAM" id="MobiDB-lite"/>
    </source>
</evidence>
<protein>
    <recommendedName>
        <fullName evidence="4">Fibronectin type-III domain-containing protein</fullName>
    </recommendedName>
</protein>
<evidence type="ECO:0000313" key="3">
    <source>
        <dbReference type="Proteomes" id="UP000677082"/>
    </source>
</evidence>
<dbReference type="GO" id="GO:0005975">
    <property type="term" value="P:carbohydrate metabolic process"/>
    <property type="evidence" value="ECO:0007669"/>
    <property type="project" value="UniProtKB-ARBA"/>
</dbReference>
<dbReference type="SUPFAM" id="SSF49265">
    <property type="entry name" value="Fibronectin type III"/>
    <property type="match status" value="1"/>
</dbReference>
<evidence type="ECO:0008006" key="4">
    <source>
        <dbReference type="Google" id="ProtNLM"/>
    </source>
</evidence>
<gene>
    <name evidence="2" type="ORF">Ato02nite_061050</name>
</gene>
<keyword evidence="3" id="KW-1185">Reference proteome</keyword>
<dbReference type="Proteomes" id="UP000677082">
    <property type="component" value="Unassembled WGS sequence"/>
</dbReference>
<accession>A0A919TFC6</accession>
<comment type="caution">
    <text evidence="2">The sequence shown here is derived from an EMBL/GenBank/DDBJ whole genome shotgun (WGS) entry which is preliminary data.</text>
</comment>